<sequence>MGTIILGSEAIDRGEVSRQGLRSAYRTIFPDVYIPAVAEPSLYANTVGAWLWSKRRAVITGKAAAALHGAEWVDENSPVELIWRNNRPPHGIVTRNDRFTCDEVVEIYGLAVASIQRTAFDLGRFLPRGEAVAHLDALARATGLAVDHVLPLAEQYRGARGVRRCREALGLMDGGAQSPRETWLRLLLIDAGFPRPTTQIPVLDDYGDPFAHLDMGWERLMIAVEYDGKQHQIDRSRYVWDHKRLTMLRRRGWLHIRVISEDRPYDILRRVREAWTQRETAQRVVNRSA</sequence>
<proteinExistence type="predicted"/>
<protein>
    <recommendedName>
        <fullName evidence="2">DUF559 domain-containing protein</fullName>
    </recommendedName>
</protein>
<organism evidence="1">
    <name type="scientific">Mycobacterium sp. (strain MCS)</name>
    <dbReference type="NCBI Taxonomy" id="164756"/>
    <lineage>
        <taxon>Bacteria</taxon>
        <taxon>Bacillati</taxon>
        <taxon>Actinomycetota</taxon>
        <taxon>Actinomycetes</taxon>
        <taxon>Mycobacteriales</taxon>
        <taxon>Mycobacteriaceae</taxon>
        <taxon>Mycobacterium</taxon>
    </lineage>
</organism>
<gene>
    <name evidence="1" type="ordered locus">Mmcs_4275</name>
</gene>
<evidence type="ECO:0008006" key="2">
    <source>
        <dbReference type="Google" id="ProtNLM"/>
    </source>
</evidence>
<evidence type="ECO:0000313" key="1">
    <source>
        <dbReference type="EMBL" id="ABG10380.1"/>
    </source>
</evidence>
<dbReference type="AlphaFoldDB" id="A0A5Q5BPK6"/>
<dbReference type="EMBL" id="CP000384">
    <property type="protein sequence ID" value="ABG10380.1"/>
    <property type="molecule type" value="Genomic_DNA"/>
</dbReference>
<name>A0A5Q5BPK6_MYCSS</name>
<reference evidence="1" key="1">
    <citation type="submission" date="2006-06" db="EMBL/GenBank/DDBJ databases">
        <title>Complete sequence of chromosome of Mycobacterium sp. MCS.</title>
        <authorList>
            <consortium name="US DOE Joint Genome Institute"/>
            <person name="Copeland A."/>
            <person name="Lucas S."/>
            <person name="Lapidus A."/>
            <person name="Barry K."/>
            <person name="Detter J.C."/>
            <person name="Glavina del Rio T."/>
            <person name="Hammon N."/>
            <person name="Israni S."/>
            <person name="Dalin E."/>
            <person name="Tice H."/>
            <person name="Pitluck S."/>
            <person name="Martinez M."/>
            <person name="Schmutz J."/>
            <person name="Larimer F."/>
            <person name="Land M."/>
            <person name="Hauser L."/>
            <person name="Kyrpides N."/>
            <person name="Kim E."/>
            <person name="Miller C.D."/>
            <person name="Hughes J.E."/>
            <person name="Anderson A.J."/>
            <person name="Sims R.C."/>
            <person name="Richardson P."/>
        </authorList>
    </citation>
    <scope>NUCLEOTIDE SEQUENCE [LARGE SCALE GENOMIC DNA]</scope>
    <source>
        <strain evidence="1">MCS</strain>
    </source>
</reference>
<dbReference type="KEGG" id="mmc:Mmcs_4275"/>
<accession>A0A5Q5BPK6</accession>